<sequence length="32" mass="3878">MYNDKEIDIQTNDDWKTKDSPIVNENPYTNYL</sequence>
<dbReference type="EMBL" id="BK014649">
    <property type="protein sequence ID" value="DAD65849.1"/>
    <property type="molecule type" value="Genomic_DNA"/>
</dbReference>
<reference evidence="1" key="1">
    <citation type="journal article" date="2021" name="Proc. Natl. Acad. Sci. U.S.A.">
        <title>A Catalog of Tens of Thousands of Viruses from Human Metagenomes Reveals Hidden Associations with Chronic Diseases.</title>
        <authorList>
            <person name="Tisza M.J."/>
            <person name="Buck C.B."/>
        </authorList>
    </citation>
    <scope>NUCLEOTIDE SEQUENCE</scope>
    <source>
        <strain evidence="1">Ctt4r3</strain>
    </source>
</reference>
<evidence type="ECO:0000313" key="1">
    <source>
        <dbReference type="EMBL" id="DAD65849.1"/>
    </source>
</evidence>
<proteinExistence type="predicted"/>
<protein>
    <submittedName>
        <fullName evidence="1">Uncharacterized protein</fullName>
    </submittedName>
</protein>
<organism evidence="1">
    <name type="scientific">CrAss-like virus sp. ctt4r3</name>
    <dbReference type="NCBI Taxonomy" id="2823619"/>
    <lineage>
        <taxon>Viruses</taxon>
        <taxon>Duplodnaviria</taxon>
        <taxon>Heunggongvirae</taxon>
        <taxon>Uroviricota</taxon>
        <taxon>Caudoviricetes</taxon>
        <taxon>Crassvirales</taxon>
    </lineage>
</organism>
<accession>A0A8S5L7H1</accession>
<name>A0A8S5L7H1_9CAUD</name>